<dbReference type="RefSeq" id="WP_338210068.1">
    <property type="nucleotide sequence ID" value="NZ_JAYMFF010000009.1"/>
</dbReference>
<evidence type="ECO:0000313" key="1">
    <source>
        <dbReference type="EMBL" id="MEC4176012.1"/>
    </source>
</evidence>
<sequence>MKQNETNCDTLEGLSSTELMAVAVAVSPSITAAAEMAHCSRATIYRAFSSDPFFPAMVRDAREATKAARIARAAEIVDEAVGVLLDVLRNGEATTDQRIRAAASLLSKFG</sequence>
<proteinExistence type="predicted"/>
<dbReference type="EMBL" id="JAYMFF010000009">
    <property type="protein sequence ID" value="MEC4176012.1"/>
    <property type="molecule type" value="Genomic_DNA"/>
</dbReference>
<protein>
    <recommendedName>
        <fullName evidence="3">TetR family transcriptional regulator</fullName>
    </recommendedName>
</protein>
<accession>A0ABU6IHV6</accession>
<evidence type="ECO:0000313" key="2">
    <source>
        <dbReference type="Proteomes" id="UP001349994"/>
    </source>
</evidence>
<organism evidence="1 2">
    <name type="scientific">Adlercreutzia wanghongyangiae</name>
    <dbReference type="NCBI Taxonomy" id="3111451"/>
    <lineage>
        <taxon>Bacteria</taxon>
        <taxon>Bacillati</taxon>
        <taxon>Actinomycetota</taxon>
        <taxon>Coriobacteriia</taxon>
        <taxon>Eggerthellales</taxon>
        <taxon>Eggerthellaceae</taxon>
        <taxon>Adlercreutzia</taxon>
    </lineage>
</organism>
<dbReference type="Gene3D" id="1.10.10.60">
    <property type="entry name" value="Homeodomain-like"/>
    <property type="match status" value="1"/>
</dbReference>
<comment type="caution">
    <text evidence="1">The sequence shown here is derived from an EMBL/GenBank/DDBJ whole genome shotgun (WGS) entry which is preliminary data.</text>
</comment>
<gene>
    <name evidence="1" type="ORF">VIN30_06085</name>
</gene>
<keyword evidence="2" id="KW-1185">Reference proteome</keyword>
<dbReference type="Proteomes" id="UP001349994">
    <property type="component" value="Unassembled WGS sequence"/>
</dbReference>
<evidence type="ECO:0008006" key="3">
    <source>
        <dbReference type="Google" id="ProtNLM"/>
    </source>
</evidence>
<name>A0ABU6IHV6_9ACTN</name>
<reference evidence="1 2" key="1">
    <citation type="submission" date="2024-01" db="EMBL/GenBank/DDBJ databases">
        <title>novel species in genus Adlercreutzia.</title>
        <authorList>
            <person name="Liu X."/>
        </authorList>
    </citation>
    <scope>NUCLEOTIDE SEQUENCE [LARGE SCALE GENOMIC DNA]</scope>
    <source>
        <strain evidence="1 2">R7</strain>
    </source>
</reference>